<evidence type="ECO:0000256" key="1">
    <source>
        <dbReference type="SAM" id="SignalP"/>
    </source>
</evidence>
<dbReference type="Pfam" id="PF00496">
    <property type="entry name" value="SBP_bac_5"/>
    <property type="match status" value="1"/>
</dbReference>
<feature type="domain" description="Solute-binding protein family 5" evidence="2">
    <location>
        <begin position="80"/>
        <end position="452"/>
    </location>
</feature>
<dbReference type="Gene3D" id="3.10.105.10">
    <property type="entry name" value="Dipeptide-binding Protein, Domain 3"/>
    <property type="match status" value="1"/>
</dbReference>
<dbReference type="Gene3D" id="3.90.76.10">
    <property type="entry name" value="Dipeptide-binding Protein, Domain 1"/>
    <property type="match status" value="1"/>
</dbReference>
<dbReference type="CDD" id="cd00995">
    <property type="entry name" value="PBP2_NikA_DppA_OppA_like"/>
    <property type="match status" value="1"/>
</dbReference>
<dbReference type="GO" id="GO:0042597">
    <property type="term" value="C:periplasmic space"/>
    <property type="evidence" value="ECO:0007669"/>
    <property type="project" value="UniProtKB-ARBA"/>
</dbReference>
<keyword evidence="4" id="KW-1185">Reference proteome</keyword>
<reference evidence="3 4" key="1">
    <citation type="submission" date="2016-10" db="EMBL/GenBank/DDBJ databases">
        <authorList>
            <person name="de Groot N.N."/>
        </authorList>
    </citation>
    <scope>NUCLEOTIDE SEQUENCE [LARGE SCALE GENOMIC DNA]</scope>
    <source>
        <strain evidence="3 4">DSM 44993</strain>
    </source>
</reference>
<dbReference type="InterPro" id="IPR030678">
    <property type="entry name" value="Peptide/Ni-bd"/>
</dbReference>
<evidence type="ECO:0000313" key="3">
    <source>
        <dbReference type="EMBL" id="SEO97230.1"/>
    </source>
</evidence>
<dbReference type="InterPro" id="IPR000914">
    <property type="entry name" value="SBP_5_dom"/>
</dbReference>
<dbReference type="SUPFAM" id="SSF53850">
    <property type="entry name" value="Periplasmic binding protein-like II"/>
    <property type="match status" value="1"/>
</dbReference>
<dbReference type="RefSeq" id="WP_177231236.1">
    <property type="nucleotide sequence ID" value="NZ_FOEF01000003.1"/>
</dbReference>
<evidence type="ECO:0000259" key="2">
    <source>
        <dbReference type="Pfam" id="PF00496"/>
    </source>
</evidence>
<name>A0A1H8U1S9_9PSEU</name>
<organism evidence="3 4">
    <name type="scientific">Amycolatopsis saalfeldensis</name>
    <dbReference type="NCBI Taxonomy" id="394193"/>
    <lineage>
        <taxon>Bacteria</taxon>
        <taxon>Bacillati</taxon>
        <taxon>Actinomycetota</taxon>
        <taxon>Actinomycetes</taxon>
        <taxon>Pseudonocardiales</taxon>
        <taxon>Pseudonocardiaceae</taxon>
        <taxon>Amycolatopsis</taxon>
    </lineage>
</organism>
<dbReference type="GO" id="GO:0043190">
    <property type="term" value="C:ATP-binding cassette (ABC) transporter complex"/>
    <property type="evidence" value="ECO:0007669"/>
    <property type="project" value="InterPro"/>
</dbReference>
<dbReference type="AlphaFoldDB" id="A0A1H8U1S9"/>
<dbReference type="PANTHER" id="PTHR30290:SF83">
    <property type="entry name" value="ABC TRANSPORTER SUBSTRATE-BINDING PROTEIN"/>
    <property type="match status" value="1"/>
</dbReference>
<dbReference type="GO" id="GO:1904680">
    <property type="term" value="F:peptide transmembrane transporter activity"/>
    <property type="evidence" value="ECO:0007669"/>
    <property type="project" value="TreeGrafter"/>
</dbReference>
<dbReference type="InterPro" id="IPR039424">
    <property type="entry name" value="SBP_5"/>
</dbReference>
<accession>A0A1H8U1S9</accession>
<dbReference type="PIRSF" id="PIRSF002741">
    <property type="entry name" value="MppA"/>
    <property type="match status" value="1"/>
</dbReference>
<dbReference type="EMBL" id="FOEF01000003">
    <property type="protein sequence ID" value="SEO97230.1"/>
    <property type="molecule type" value="Genomic_DNA"/>
</dbReference>
<evidence type="ECO:0000313" key="4">
    <source>
        <dbReference type="Proteomes" id="UP000198582"/>
    </source>
</evidence>
<dbReference type="Proteomes" id="UP000198582">
    <property type="component" value="Unassembled WGS sequence"/>
</dbReference>
<keyword evidence="1" id="KW-0732">Signal</keyword>
<sequence length="533" mass="55776">MAAQRTRRRVPRPAALVLSLSALAVSAACGQGAGAGDAAGTFSVAVSSSYLAHLMPGQAGFSDVANAIWTPLTSIGPDGKVVDQVAQSVQSTDQQHWKITLKSGWKFQNGEPVTAQSFADSWSATAYGPNAMAFGYLMADIDGYAALNPTSGKPSADKLSGVKAVDDKTLDVTLTKPLSTFPYILASTIFAPMPKAAFGDLGAFDKLPIGNGPYQVAAPGVGPGTQQITLKRYDGYAGTKGHAASITVKVFQNDQTSLTSFRAGSVDLTVASGNDLATAQRTYPDQVVTAPSGSVVYFGFPLWDKRFADLRVRQAFSLAVDRKTVISSLLHGVGQPATDVAPAAITGGGADNCTSCGYDPAQAKRLLTAAGGWNGPLTLWTKQDPTMQTVVEAIANQLRTNLGIADISIQSQPTAQLYPNLSGHKTDGPFLLLMGASYPTIYSQVEQLFSPESATNVTGYRNPAVVDLLDQSGKAATDTQAVGLAQQAAATALKDLPLSPLYYPVNAVVHAKRLGDVRIDYLGEPDLARITVS</sequence>
<dbReference type="GO" id="GO:0015833">
    <property type="term" value="P:peptide transport"/>
    <property type="evidence" value="ECO:0007669"/>
    <property type="project" value="TreeGrafter"/>
</dbReference>
<dbReference type="PANTHER" id="PTHR30290">
    <property type="entry name" value="PERIPLASMIC BINDING COMPONENT OF ABC TRANSPORTER"/>
    <property type="match status" value="1"/>
</dbReference>
<proteinExistence type="predicted"/>
<gene>
    <name evidence="3" type="ORF">SAMN04489732_10330</name>
</gene>
<feature type="chain" id="PRO_5038557492" evidence="1">
    <location>
        <begin position="28"/>
        <end position="533"/>
    </location>
</feature>
<protein>
    <submittedName>
        <fullName evidence="3">Oligopeptide transport system substrate-binding protein</fullName>
    </submittedName>
</protein>
<dbReference type="PROSITE" id="PS51257">
    <property type="entry name" value="PROKAR_LIPOPROTEIN"/>
    <property type="match status" value="1"/>
</dbReference>
<feature type="signal peptide" evidence="1">
    <location>
        <begin position="1"/>
        <end position="27"/>
    </location>
</feature>
<dbReference type="STRING" id="394193.SAMN04489732_10330"/>
<dbReference type="Gene3D" id="3.40.190.10">
    <property type="entry name" value="Periplasmic binding protein-like II"/>
    <property type="match status" value="1"/>
</dbReference>